<sequence>MNFANMVGQLMREGLSPATQSRLQNAVGQNSLGGLGDILGNVMGGSGAFGSGQGGGLGDVLGSLQEAMKADSGVGNLSRGQVGGIGALAGAILGGGSVKGAVGGGAMAVLATLALAALKDRQAPMASGQSAPGNSAPVQSAPGQSAGVATATAAPAVAEAELRRMTSQETAELCLHAMVEAAKSDGQIAPDEIRRILGKVEEYGMPAEERTCLMDLLGKPQDVDGLVAAIPSREVGAQVYTAALMAITVDTPEERGFLSKLAAGAALDAATVARLHAMVGAPAPGA</sequence>
<feature type="region of interest" description="Disordered" evidence="1">
    <location>
        <begin position="125"/>
        <end position="147"/>
    </location>
</feature>
<dbReference type="InterPro" id="IPR007486">
    <property type="entry name" value="YebE"/>
</dbReference>
<protein>
    <submittedName>
        <fullName evidence="2">DUF533 domain-containing protein</fullName>
    </submittedName>
</protein>
<accession>A0AAW9RU15</accession>
<dbReference type="EMBL" id="JAZHOF010000005">
    <property type="protein sequence ID" value="MEJ8572464.1"/>
    <property type="molecule type" value="Genomic_DNA"/>
</dbReference>
<organism evidence="2 3">
    <name type="scientific">Microbaculum marinum</name>
    <dbReference type="NCBI Taxonomy" id="1764581"/>
    <lineage>
        <taxon>Bacteria</taxon>
        <taxon>Pseudomonadati</taxon>
        <taxon>Pseudomonadota</taxon>
        <taxon>Alphaproteobacteria</taxon>
        <taxon>Hyphomicrobiales</taxon>
        <taxon>Tepidamorphaceae</taxon>
        <taxon>Microbaculum</taxon>
    </lineage>
</organism>
<evidence type="ECO:0000313" key="3">
    <source>
        <dbReference type="Proteomes" id="UP001378188"/>
    </source>
</evidence>
<keyword evidence="3" id="KW-1185">Reference proteome</keyword>
<dbReference type="AlphaFoldDB" id="A0AAW9RU15"/>
<reference evidence="2 3" key="1">
    <citation type="submission" date="2024-02" db="EMBL/GenBank/DDBJ databases">
        <title>Genome analysis and characterization of Microbaculum marinisediminis sp. nov., isolated from marine sediment.</title>
        <authorList>
            <person name="Du Z.-J."/>
            <person name="Ye Y.-Q."/>
            <person name="Zhang Z.-R."/>
            <person name="Yuan S.-M."/>
            <person name="Zhang X.-Y."/>
        </authorList>
    </citation>
    <scope>NUCLEOTIDE SEQUENCE [LARGE SCALE GENOMIC DNA]</scope>
    <source>
        <strain evidence="2 3">SDUM1044001</strain>
    </source>
</reference>
<evidence type="ECO:0000313" key="2">
    <source>
        <dbReference type="EMBL" id="MEJ8572464.1"/>
    </source>
</evidence>
<feature type="compositionally biased region" description="Polar residues" evidence="1">
    <location>
        <begin position="127"/>
        <end position="143"/>
    </location>
</feature>
<evidence type="ECO:0000256" key="1">
    <source>
        <dbReference type="SAM" id="MobiDB-lite"/>
    </source>
</evidence>
<dbReference type="Proteomes" id="UP001378188">
    <property type="component" value="Unassembled WGS sequence"/>
</dbReference>
<dbReference type="SUPFAM" id="SSF158682">
    <property type="entry name" value="TerB-like"/>
    <property type="match status" value="1"/>
</dbReference>
<gene>
    <name evidence="2" type="ORF">V3328_13320</name>
</gene>
<name>A0AAW9RU15_9HYPH</name>
<dbReference type="InterPro" id="IPR029024">
    <property type="entry name" value="TerB-like"/>
</dbReference>
<comment type="caution">
    <text evidence="2">The sequence shown here is derived from an EMBL/GenBank/DDBJ whole genome shotgun (WGS) entry which is preliminary data.</text>
</comment>
<dbReference type="RefSeq" id="WP_340330165.1">
    <property type="nucleotide sequence ID" value="NZ_JAZHOF010000005.1"/>
</dbReference>
<dbReference type="Gene3D" id="1.10.3680.10">
    <property type="entry name" value="TerB-like"/>
    <property type="match status" value="1"/>
</dbReference>
<proteinExistence type="predicted"/>
<dbReference type="CDD" id="cd07178">
    <property type="entry name" value="terB_like_YebE"/>
    <property type="match status" value="1"/>
</dbReference>
<dbReference type="Pfam" id="PF04391">
    <property type="entry name" value="DUF533"/>
    <property type="match status" value="1"/>
</dbReference>